<reference evidence="1 2" key="1">
    <citation type="submission" date="2012-08" db="EMBL/GenBank/DDBJ databases">
        <title>Oryza genome evolution.</title>
        <authorList>
            <person name="Wing R.A."/>
        </authorList>
    </citation>
    <scope>NUCLEOTIDE SEQUENCE</scope>
</reference>
<proteinExistence type="predicted"/>
<organism evidence="1 2">
    <name type="scientific">Leersia perrieri</name>
    <dbReference type="NCBI Taxonomy" id="77586"/>
    <lineage>
        <taxon>Eukaryota</taxon>
        <taxon>Viridiplantae</taxon>
        <taxon>Streptophyta</taxon>
        <taxon>Embryophyta</taxon>
        <taxon>Tracheophyta</taxon>
        <taxon>Spermatophyta</taxon>
        <taxon>Magnoliopsida</taxon>
        <taxon>Liliopsida</taxon>
        <taxon>Poales</taxon>
        <taxon>Poaceae</taxon>
        <taxon>BOP clade</taxon>
        <taxon>Oryzoideae</taxon>
        <taxon>Oryzeae</taxon>
        <taxon>Oryzinae</taxon>
        <taxon>Leersia</taxon>
    </lineage>
</organism>
<keyword evidence="2" id="KW-1185">Reference proteome</keyword>
<reference evidence="1" key="3">
    <citation type="submission" date="2015-04" db="UniProtKB">
        <authorList>
            <consortium name="EnsemblPlants"/>
        </authorList>
    </citation>
    <scope>IDENTIFICATION</scope>
</reference>
<evidence type="ECO:0000313" key="2">
    <source>
        <dbReference type="Proteomes" id="UP000032180"/>
    </source>
</evidence>
<dbReference type="Gramene" id="LPERR08G15760.1">
    <property type="protein sequence ID" value="LPERR08G15760.1"/>
    <property type="gene ID" value="LPERR08G15760"/>
</dbReference>
<evidence type="ECO:0000313" key="1">
    <source>
        <dbReference type="EnsemblPlants" id="LPERR08G15760.1"/>
    </source>
</evidence>
<dbReference type="HOGENOM" id="CLU_1761409_0_0_1"/>
<protein>
    <submittedName>
        <fullName evidence="1">Uncharacterized protein</fullName>
    </submittedName>
</protein>
<dbReference type="Proteomes" id="UP000032180">
    <property type="component" value="Chromosome 8"/>
</dbReference>
<dbReference type="EnsemblPlants" id="LPERR08G15760.1">
    <property type="protein sequence ID" value="LPERR08G15760.1"/>
    <property type="gene ID" value="LPERR08G15760"/>
</dbReference>
<dbReference type="AlphaFoldDB" id="A0A0D9X970"/>
<name>A0A0D9X970_9ORYZ</name>
<accession>A0A0D9X970</accession>
<dbReference type="STRING" id="77586.A0A0D9X970"/>
<reference evidence="2" key="2">
    <citation type="submission" date="2013-12" db="EMBL/GenBank/DDBJ databases">
        <authorList>
            <person name="Yu Y."/>
            <person name="Lee S."/>
            <person name="de Baynast K."/>
            <person name="Wissotski M."/>
            <person name="Liu L."/>
            <person name="Talag J."/>
            <person name="Goicoechea J."/>
            <person name="Angelova A."/>
            <person name="Jetty R."/>
            <person name="Kudrna D."/>
            <person name="Golser W."/>
            <person name="Rivera L."/>
            <person name="Zhang J."/>
            <person name="Wing R."/>
        </authorList>
    </citation>
    <scope>NUCLEOTIDE SEQUENCE</scope>
</reference>
<sequence>MKRKREAASSSGRAICVDDVIRRFAGGDDVSVWLLTADRRWERRCVLIVLQAHLKSRIFLYDDATGAVTQLNAPPNASPEREQSRDVVADVLAIMKPLNEMDNRRGHDATLGAVYLMEFLVGIMQKLPSNLRHGFADIDRFYTFTGVI</sequence>